<keyword evidence="4" id="KW-0808">Transferase</keyword>
<evidence type="ECO:0000256" key="5">
    <source>
        <dbReference type="ARBA" id="ARBA00022741"/>
    </source>
</evidence>
<dbReference type="PROSITE" id="PS50110">
    <property type="entry name" value="RESPONSE_REGULATORY"/>
    <property type="match status" value="1"/>
</dbReference>
<dbReference type="Pfam" id="PF02518">
    <property type="entry name" value="HATPase_c"/>
    <property type="match status" value="1"/>
</dbReference>
<dbReference type="SMART" id="SM00387">
    <property type="entry name" value="HATPase_c"/>
    <property type="match status" value="1"/>
</dbReference>
<dbReference type="InterPro" id="IPR008207">
    <property type="entry name" value="Sig_transdc_His_kin_Hpt_dom"/>
</dbReference>
<dbReference type="InterPro" id="IPR036890">
    <property type="entry name" value="HATPase_C_sf"/>
</dbReference>
<dbReference type="GO" id="GO:0000155">
    <property type="term" value="F:phosphorelay sensor kinase activity"/>
    <property type="evidence" value="ECO:0007669"/>
    <property type="project" value="InterPro"/>
</dbReference>
<keyword evidence="17" id="KW-1185">Reference proteome</keyword>
<dbReference type="InterPro" id="IPR001789">
    <property type="entry name" value="Sig_transdc_resp-reg_receiver"/>
</dbReference>
<dbReference type="SMART" id="SM00448">
    <property type="entry name" value="REC"/>
    <property type="match status" value="1"/>
</dbReference>
<keyword evidence="6" id="KW-0418">Kinase</keyword>
<dbReference type="InterPro" id="IPR003594">
    <property type="entry name" value="HATPase_dom"/>
</dbReference>
<dbReference type="PRINTS" id="PR00344">
    <property type="entry name" value="BCTRLSENSOR"/>
</dbReference>
<evidence type="ECO:0000313" key="16">
    <source>
        <dbReference type="EMBL" id="KAA6185262.1"/>
    </source>
</evidence>
<keyword evidence="5" id="KW-0547">Nucleotide-binding</keyword>
<evidence type="ECO:0000256" key="11">
    <source>
        <dbReference type="PROSITE-ProRule" id="PRU00169"/>
    </source>
</evidence>
<dbReference type="OrthoDB" id="5563233at2"/>
<dbReference type="Gene3D" id="3.40.50.2300">
    <property type="match status" value="1"/>
</dbReference>
<dbReference type="InterPro" id="IPR004358">
    <property type="entry name" value="Sig_transdc_His_kin-like_C"/>
</dbReference>
<dbReference type="InterPro" id="IPR011623">
    <property type="entry name" value="7TMR_DISM_rcpt_extracell_dom1"/>
</dbReference>
<dbReference type="Proteomes" id="UP000322981">
    <property type="component" value="Unassembled WGS sequence"/>
</dbReference>
<feature type="region of interest" description="Disordered" evidence="12">
    <location>
        <begin position="1"/>
        <end position="25"/>
    </location>
</feature>
<dbReference type="EMBL" id="VWXX01000011">
    <property type="protein sequence ID" value="KAA6185262.1"/>
    <property type="molecule type" value="Genomic_DNA"/>
</dbReference>
<organism evidence="16 17">
    <name type="scientific">Thiohalocapsa marina</name>
    <dbReference type="NCBI Taxonomy" id="424902"/>
    <lineage>
        <taxon>Bacteria</taxon>
        <taxon>Pseudomonadati</taxon>
        <taxon>Pseudomonadota</taxon>
        <taxon>Gammaproteobacteria</taxon>
        <taxon>Chromatiales</taxon>
        <taxon>Chromatiaceae</taxon>
        <taxon>Thiohalocapsa</taxon>
    </lineage>
</organism>
<protein>
    <recommendedName>
        <fullName evidence="10">Sensory/regulatory protein RpfC</fullName>
        <ecNumber evidence="2">2.7.13.3</ecNumber>
    </recommendedName>
</protein>
<dbReference type="InterPro" id="IPR011006">
    <property type="entry name" value="CheY-like_superfamily"/>
</dbReference>
<dbReference type="SUPFAM" id="SSF55874">
    <property type="entry name" value="ATPase domain of HSP90 chaperone/DNA topoisomerase II/histidine kinase"/>
    <property type="match status" value="1"/>
</dbReference>
<keyword evidence="8" id="KW-0902">Two-component regulatory system</keyword>
<evidence type="ECO:0000256" key="9">
    <source>
        <dbReference type="ARBA" id="ARBA00064003"/>
    </source>
</evidence>
<dbReference type="PANTHER" id="PTHR45339:SF5">
    <property type="entry name" value="HISTIDINE KINASE"/>
    <property type="match status" value="1"/>
</dbReference>
<dbReference type="Pfam" id="PF00072">
    <property type="entry name" value="Response_reg"/>
    <property type="match status" value="1"/>
</dbReference>
<dbReference type="GO" id="GO:0005886">
    <property type="term" value="C:plasma membrane"/>
    <property type="evidence" value="ECO:0007669"/>
    <property type="project" value="UniProtKB-SubCell"/>
</dbReference>
<dbReference type="AlphaFoldDB" id="A0A5M8FSL0"/>
<evidence type="ECO:0000256" key="4">
    <source>
        <dbReference type="ARBA" id="ARBA00022679"/>
    </source>
</evidence>
<evidence type="ECO:0000256" key="6">
    <source>
        <dbReference type="ARBA" id="ARBA00022777"/>
    </source>
</evidence>
<feature type="compositionally biased region" description="Low complexity" evidence="12">
    <location>
        <begin position="714"/>
        <end position="731"/>
    </location>
</feature>
<evidence type="ECO:0000256" key="13">
    <source>
        <dbReference type="SAM" id="Phobius"/>
    </source>
</evidence>
<comment type="caution">
    <text evidence="16">The sequence shown here is derived from an EMBL/GenBank/DDBJ whole genome shotgun (WGS) entry which is preliminary data.</text>
</comment>
<name>A0A5M8FSL0_9GAMM</name>
<feature type="region of interest" description="Disordered" evidence="12">
    <location>
        <begin position="868"/>
        <end position="923"/>
    </location>
</feature>
<dbReference type="CDD" id="cd17546">
    <property type="entry name" value="REC_hyHK_CKI1_RcsC-like"/>
    <property type="match status" value="1"/>
</dbReference>
<evidence type="ECO:0000256" key="10">
    <source>
        <dbReference type="ARBA" id="ARBA00068150"/>
    </source>
</evidence>
<dbReference type="SMART" id="SM00388">
    <property type="entry name" value="HisKA"/>
    <property type="match status" value="1"/>
</dbReference>
<feature type="transmembrane region" description="Helical" evidence="13">
    <location>
        <begin position="303"/>
        <end position="327"/>
    </location>
</feature>
<feature type="domain" description="Histidine kinase" evidence="14">
    <location>
        <begin position="472"/>
        <end position="689"/>
    </location>
</feature>
<dbReference type="GO" id="GO:0005524">
    <property type="term" value="F:ATP binding"/>
    <property type="evidence" value="ECO:0007669"/>
    <property type="project" value="UniProtKB-KW"/>
</dbReference>
<dbReference type="InterPro" id="IPR036641">
    <property type="entry name" value="HPT_dom_sf"/>
</dbReference>
<feature type="region of interest" description="Disordered" evidence="12">
    <location>
        <begin position="712"/>
        <end position="744"/>
    </location>
</feature>
<evidence type="ECO:0000256" key="8">
    <source>
        <dbReference type="ARBA" id="ARBA00023012"/>
    </source>
</evidence>
<keyword evidence="3 11" id="KW-0597">Phosphoprotein</keyword>
<comment type="subunit">
    <text evidence="9">At low DSF concentrations, interacts with RpfF.</text>
</comment>
<evidence type="ECO:0000256" key="7">
    <source>
        <dbReference type="ARBA" id="ARBA00022840"/>
    </source>
</evidence>
<dbReference type="CDD" id="cd16922">
    <property type="entry name" value="HATPase_EvgS-ArcB-TorS-like"/>
    <property type="match status" value="1"/>
</dbReference>
<dbReference type="Pfam" id="PF01627">
    <property type="entry name" value="Hpt"/>
    <property type="match status" value="1"/>
</dbReference>
<feature type="compositionally biased region" description="Basic and acidic residues" evidence="12">
    <location>
        <begin position="10"/>
        <end position="24"/>
    </location>
</feature>
<dbReference type="SUPFAM" id="SSF47384">
    <property type="entry name" value="Homodimeric domain of signal transducing histidine kinase"/>
    <property type="match status" value="1"/>
</dbReference>
<dbReference type="Gene3D" id="1.10.287.130">
    <property type="match status" value="1"/>
</dbReference>
<feature type="transmembrane region" description="Helical" evidence="13">
    <location>
        <begin position="362"/>
        <end position="382"/>
    </location>
</feature>
<feature type="compositionally biased region" description="Polar residues" evidence="12">
    <location>
        <begin position="871"/>
        <end position="893"/>
    </location>
</feature>
<dbReference type="PANTHER" id="PTHR45339">
    <property type="entry name" value="HYBRID SIGNAL TRANSDUCTION HISTIDINE KINASE J"/>
    <property type="match status" value="1"/>
</dbReference>
<evidence type="ECO:0000256" key="3">
    <source>
        <dbReference type="ARBA" id="ARBA00022553"/>
    </source>
</evidence>
<dbReference type="FunFam" id="3.30.565.10:FF:000010">
    <property type="entry name" value="Sensor histidine kinase RcsC"/>
    <property type="match status" value="1"/>
</dbReference>
<dbReference type="PROSITE" id="PS50109">
    <property type="entry name" value="HIS_KIN"/>
    <property type="match status" value="1"/>
</dbReference>
<dbReference type="Gene3D" id="1.20.120.160">
    <property type="entry name" value="HPT domain"/>
    <property type="match status" value="1"/>
</dbReference>
<dbReference type="Pfam" id="PF07696">
    <property type="entry name" value="7TMR-DISMED2"/>
    <property type="match status" value="1"/>
</dbReference>
<keyword evidence="13" id="KW-1133">Transmembrane helix</keyword>
<dbReference type="InterPro" id="IPR005467">
    <property type="entry name" value="His_kinase_dom"/>
</dbReference>
<comment type="catalytic activity">
    <reaction evidence="1">
        <text>ATP + protein L-histidine = ADP + protein N-phospho-L-histidine.</text>
        <dbReference type="EC" id="2.7.13.3"/>
    </reaction>
</comment>
<evidence type="ECO:0000256" key="12">
    <source>
        <dbReference type="SAM" id="MobiDB-lite"/>
    </source>
</evidence>
<dbReference type="Gene3D" id="3.30.565.10">
    <property type="entry name" value="Histidine kinase-like ATPase, C-terminal domain"/>
    <property type="match status" value="1"/>
</dbReference>
<feature type="modified residue" description="4-aspartylphosphate" evidence="11">
    <location>
        <position position="801"/>
    </location>
</feature>
<dbReference type="SUPFAM" id="SSF52172">
    <property type="entry name" value="CheY-like"/>
    <property type="match status" value="1"/>
</dbReference>
<dbReference type="InterPro" id="IPR003661">
    <property type="entry name" value="HisK_dim/P_dom"/>
</dbReference>
<dbReference type="Pfam" id="PF00512">
    <property type="entry name" value="HisKA"/>
    <property type="match status" value="1"/>
</dbReference>
<feature type="transmembrane region" description="Helical" evidence="13">
    <location>
        <begin position="339"/>
        <end position="356"/>
    </location>
</feature>
<feature type="compositionally biased region" description="Basic and acidic residues" evidence="12">
    <location>
        <begin position="894"/>
        <end position="908"/>
    </location>
</feature>
<proteinExistence type="predicted"/>
<evidence type="ECO:0000259" key="15">
    <source>
        <dbReference type="PROSITE" id="PS50110"/>
    </source>
</evidence>
<keyword evidence="7" id="KW-0067">ATP-binding</keyword>
<dbReference type="FunFam" id="1.10.287.130:FF:000002">
    <property type="entry name" value="Two-component osmosensing histidine kinase"/>
    <property type="match status" value="1"/>
</dbReference>
<feature type="domain" description="Response regulatory" evidence="15">
    <location>
        <begin position="752"/>
        <end position="866"/>
    </location>
</feature>
<reference evidence="16 17" key="1">
    <citation type="submission" date="2019-09" db="EMBL/GenBank/DDBJ databases">
        <title>Whole-genome sequence of the purple sulfur bacterium Thiohalocapsa marina DSM 19078.</title>
        <authorList>
            <person name="Kyndt J.A."/>
            <person name="Meyer T.E."/>
        </authorList>
    </citation>
    <scope>NUCLEOTIDE SEQUENCE [LARGE SCALE GENOMIC DNA]</scope>
    <source>
        <strain evidence="16 17">DSM 19078</strain>
    </source>
</reference>
<sequence>MSIRRAGNPSRRDTQGAGQDDRPSRTAYTRTMCRFTSPCRPGRCRQCLRVLLLLALAWLAPVALADDGASGDPASDPVSGPGSSLAVDARDRLALGPWYRYLEDPDGVLDLSAVMRSDAFLPQDLGVDPNLGYTRSVWWVRVPLYSARGGPRLLELPFPTLDAVGLYLVDPASGELLYSAVAGDLRPFAERPLAHRNFVFPLQLPADRPVDLYLRVQNQGSLTFGTLLWQPEAFRAATTRADLLLGLYFGILLALLAYNALLYLSLRDRAYLWYVLFVTSMALGQGAWTGLFFAYLWPQWPAWADLATVMGFNLTGLFGAVFSRCFLDTRRHAPVMDRALLMWAIIFGALAIAAPWSSPQFIAMATSVAGLLFPPFAVAAGVQGLRNGVTSARFFLLAWTILLVGTALLGARNLGLVPTSFLTRYAMQMGSALEMLLLSFALAERINDLRRQAAQAADARAASETKSQFLAHMSHEIRTPMTGILGMSQLVLRTPLQAQQRDYVQKIESSARSLLGILNDILDLSRIEAGKLRIENIPFDLRQLVDKVAQLMAVAAQEKSLALVVDFPPDLGRFHRGDSLRLTQVLTNLLSNAVKFTPAGEVRLRVRQPVPGRLRFDVQDTGIGMTAEQRGRLFQAFSQADTSITRQFGGSGLGLAISQQLVELMGGHIEVASEPGQGSCFSVEIRAEPCRAEDIGEGEALTQSPVQTQTRIQAPNAADARSSNDSATASAMARLPTPGESASRRTRFAERRLLLVEDNAINREIVLGFLKETGLHIETAENGLQAVERCRSRPFDLILMDVQMPIMDGYEATRQIRALDAQVPIIALTANAFQEDIARCQAVGMNAHLSKPINSEDLLSMLQKHLAPAAQTGTETAPETDTETNAGTGAETSPETRAETRADIRSETGAETGAEDTAGADERLPDLTRLPILDTDAALELMGGNAALYAVVLRSFLAEYGDIRLERLDPDSRRMVHTLKGLSGNLGARRLQAVAKLLYQHPDEPLREAFNQELDTLRDAVRGHLQANATD</sequence>
<accession>A0A5M8FSL0</accession>
<dbReference type="InterPro" id="IPR011622">
    <property type="entry name" value="7TMR_DISM_rcpt_extracell_dom2"/>
</dbReference>
<dbReference type="EC" id="2.7.13.3" evidence="2"/>
<evidence type="ECO:0000259" key="14">
    <source>
        <dbReference type="PROSITE" id="PS50109"/>
    </source>
</evidence>
<gene>
    <name evidence="16" type="ORF">F2Q65_09170</name>
</gene>
<feature type="transmembrane region" description="Helical" evidence="13">
    <location>
        <begin position="271"/>
        <end position="297"/>
    </location>
</feature>
<evidence type="ECO:0000313" key="17">
    <source>
        <dbReference type="Proteomes" id="UP000322981"/>
    </source>
</evidence>
<feature type="transmembrane region" description="Helical" evidence="13">
    <location>
        <begin position="394"/>
        <end position="413"/>
    </location>
</feature>
<keyword evidence="13" id="KW-0812">Transmembrane</keyword>
<dbReference type="Pfam" id="PF07695">
    <property type="entry name" value="7TMR-DISM_7TM"/>
    <property type="match status" value="1"/>
</dbReference>
<dbReference type="CDD" id="cd00082">
    <property type="entry name" value="HisKA"/>
    <property type="match status" value="1"/>
</dbReference>
<evidence type="ECO:0000256" key="2">
    <source>
        <dbReference type="ARBA" id="ARBA00012438"/>
    </source>
</evidence>
<dbReference type="SUPFAM" id="SSF47226">
    <property type="entry name" value="Histidine-containing phosphotransfer domain, HPT domain"/>
    <property type="match status" value="1"/>
</dbReference>
<keyword evidence="13" id="KW-0472">Membrane</keyword>
<feature type="transmembrane region" description="Helical" evidence="13">
    <location>
        <begin position="243"/>
        <end position="264"/>
    </location>
</feature>
<evidence type="ECO:0000256" key="1">
    <source>
        <dbReference type="ARBA" id="ARBA00000085"/>
    </source>
</evidence>
<dbReference type="Gene3D" id="2.60.40.2380">
    <property type="match status" value="1"/>
</dbReference>
<dbReference type="InterPro" id="IPR036097">
    <property type="entry name" value="HisK_dim/P_sf"/>
</dbReference>